<dbReference type="Proteomes" id="UP001596190">
    <property type="component" value="Unassembled WGS sequence"/>
</dbReference>
<dbReference type="InterPro" id="IPR051331">
    <property type="entry name" value="Chorismate_mutase-related"/>
</dbReference>
<feature type="domain" description="Chorismate mutase" evidence="2">
    <location>
        <begin position="11"/>
        <end position="101"/>
    </location>
</feature>
<dbReference type="PANTHER" id="PTHR38041">
    <property type="entry name" value="CHORISMATE MUTASE"/>
    <property type="match status" value="1"/>
</dbReference>
<dbReference type="InterPro" id="IPR011279">
    <property type="entry name" value="Chorismate_mutase_GmP"/>
</dbReference>
<name>A0ABW1TA32_9LACO</name>
<dbReference type="RefSeq" id="WP_137631166.1">
    <property type="nucleotide sequence ID" value="NZ_BJDO01000024.1"/>
</dbReference>
<accession>A0ABW1TA32</accession>
<proteinExistence type="predicted"/>
<evidence type="ECO:0000313" key="4">
    <source>
        <dbReference type="Proteomes" id="UP001596190"/>
    </source>
</evidence>
<evidence type="ECO:0000259" key="2">
    <source>
        <dbReference type="PROSITE" id="PS51168"/>
    </source>
</evidence>
<dbReference type="EMBL" id="JBHSSA010000039">
    <property type="protein sequence ID" value="MFC6253906.1"/>
    <property type="molecule type" value="Genomic_DNA"/>
</dbReference>
<dbReference type="Gene3D" id="1.20.59.10">
    <property type="entry name" value="Chorismate mutase"/>
    <property type="match status" value="1"/>
</dbReference>
<dbReference type="PROSITE" id="PS51168">
    <property type="entry name" value="CHORISMATE_MUT_2"/>
    <property type="match status" value="1"/>
</dbReference>
<comment type="caution">
    <text evidence="3">The sequence shown here is derived from an EMBL/GenBank/DDBJ whole genome shotgun (WGS) entry which is preliminary data.</text>
</comment>
<protein>
    <submittedName>
        <fullName evidence="3">Chorismate mutase</fullName>
        <ecNumber evidence="3">5.4.99.5</ecNumber>
    </submittedName>
</protein>
<dbReference type="EC" id="5.4.99.5" evidence="3"/>
<dbReference type="PANTHER" id="PTHR38041:SF1">
    <property type="entry name" value="CHORISMATE MUTASE"/>
    <property type="match status" value="1"/>
</dbReference>
<organism evidence="3 4">
    <name type="scientific">Secundilactobacillus hailunensis</name>
    <dbReference type="NCBI Taxonomy" id="2559923"/>
    <lineage>
        <taxon>Bacteria</taxon>
        <taxon>Bacillati</taxon>
        <taxon>Bacillota</taxon>
        <taxon>Bacilli</taxon>
        <taxon>Lactobacillales</taxon>
        <taxon>Lactobacillaceae</taxon>
        <taxon>Secundilactobacillus</taxon>
    </lineage>
</organism>
<evidence type="ECO:0000256" key="1">
    <source>
        <dbReference type="ARBA" id="ARBA00023235"/>
    </source>
</evidence>
<keyword evidence="4" id="KW-1185">Reference proteome</keyword>
<keyword evidence="1 3" id="KW-0413">Isomerase</keyword>
<dbReference type="SUPFAM" id="SSF48600">
    <property type="entry name" value="Chorismate mutase II"/>
    <property type="match status" value="1"/>
</dbReference>
<dbReference type="NCBIfam" id="TIGR01805">
    <property type="entry name" value="CM_mono_grmpos"/>
    <property type="match status" value="1"/>
</dbReference>
<dbReference type="SMART" id="SM00830">
    <property type="entry name" value="CM_2"/>
    <property type="match status" value="1"/>
</dbReference>
<dbReference type="InterPro" id="IPR036979">
    <property type="entry name" value="CM_dom_sf"/>
</dbReference>
<dbReference type="GO" id="GO:0004106">
    <property type="term" value="F:chorismate mutase activity"/>
    <property type="evidence" value="ECO:0007669"/>
    <property type="project" value="UniProtKB-EC"/>
</dbReference>
<dbReference type="InterPro" id="IPR002701">
    <property type="entry name" value="CM_II_prokaryot"/>
</dbReference>
<gene>
    <name evidence="3" type="ORF">ACFP1H_04845</name>
</gene>
<reference evidence="4" key="1">
    <citation type="journal article" date="2019" name="Int. J. Syst. Evol. Microbiol.">
        <title>The Global Catalogue of Microorganisms (GCM) 10K type strain sequencing project: providing services to taxonomists for standard genome sequencing and annotation.</title>
        <authorList>
            <consortium name="The Broad Institute Genomics Platform"/>
            <consortium name="The Broad Institute Genome Sequencing Center for Infectious Disease"/>
            <person name="Wu L."/>
            <person name="Ma J."/>
        </authorList>
    </citation>
    <scope>NUCLEOTIDE SEQUENCE [LARGE SCALE GENOMIC DNA]</scope>
    <source>
        <strain evidence="4">CCM 8950</strain>
    </source>
</reference>
<sequence length="107" mass="12392">MMETKDNATGAWQPNELTAARQQINDIDDQLVTLLAQRFEAVTKVNEAKKTANLPIMDHGREDQVLDRVTGNDPNPETRAYMRHIFATIMKNSRDYQDYLTKMKRTH</sequence>
<evidence type="ECO:0000313" key="3">
    <source>
        <dbReference type="EMBL" id="MFC6253906.1"/>
    </source>
</evidence>
<dbReference type="Pfam" id="PF01817">
    <property type="entry name" value="CM_2"/>
    <property type="match status" value="1"/>
</dbReference>
<dbReference type="InterPro" id="IPR036263">
    <property type="entry name" value="Chorismate_II_sf"/>
</dbReference>